<dbReference type="GO" id="GO:0005886">
    <property type="term" value="C:plasma membrane"/>
    <property type="evidence" value="ECO:0007669"/>
    <property type="project" value="TreeGrafter"/>
</dbReference>
<dbReference type="SFLD" id="SFLDS00003">
    <property type="entry name" value="Haloacid_Dehalogenase"/>
    <property type="match status" value="1"/>
</dbReference>
<keyword evidence="11" id="KW-1185">Reference proteome</keyword>
<dbReference type="SUPFAM" id="SSF81653">
    <property type="entry name" value="Calcium ATPase, transduction domain A"/>
    <property type="match status" value="1"/>
</dbReference>
<dbReference type="SUPFAM" id="SSF81660">
    <property type="entry name" value="Metal cation-transporting ATPase, ATP-binding domain N"/>
    <property type="match status" value="1"/>
</dbReference>
<dbReference type="InterPro" id="IPR001757">
    <property type="entry name" value="P_typ_ATPase"/>
</dbReference>
<dbReference type="SFLD" id="SFLDF00027">
    <property type="entry name" value="p-type_atpase"/>
    <property type="match status" value="1"/>
</dbReference>
<dbReference type="GO" id="GO:0016887">
    <property type="term" value="F:ATP hydrolysis activity"/>
    <property type="evidence" value="ECO:0007669"/>
    <property type="project" value="InterPro"/>
</dbReference>
<dbReference type="GO" id="GO:0036376">
    <property type="term" value="P:sodium ion export across plasma membrane"/>
    <property type="evidence" value="ECO:0007669"/>
    <property type="project" value="TreeGrafter"/>
</dbReference>
<evidence type="ECO:0000256" key="5">
    <source>
        <dbReference type="ARBA" id="ARBA00022967"/>
    </source>
</evidence>
<comment type="subcellular location">
    <subcellularLocation>
        <location evidence="1">Membrane</location>
        <topology evidence="1">Multi-pass membrane protein</topology>
    </subcellularLocation>
</comment>
<dbReference type="PANTHER" id="PTHR43294:SF20">
    <property type="entry name" value="P-TYPE ATPASE"/>
    <property type="match status" value="1"/>
</dbReference>
<keyword evidence="4" id="KW-0067">ATP-binding</keyword>
<dbReference type="InterPro" id="IPR023298">
    <property type="entry name" value="ATPase_P-typ_TM_dom_sf"/>
</dbReference>
<dbReference type="InterPro" id="IPR023299">
    <property type="entry name" value="ATPase_P-typ_cyto_dom_N"/>
</dbReference>
<dbReference type="Pfam" id="PF00690">
    <property type="entry name" value="Cation_ATPase_N"/>
    <property type="match status" value="1"/>
</dbReference>
<feature type="transmembrane region" description="Helical" evidence="8">
    <location>
        <begin position="795"/>
        <end position="815"/>
    </location>
</feature>
<dbReference type="Gene3D" id="3.40.1110.10">
    <property type="entry name" value="Calcium-transporting ATPase, cytoplasmic domain N"/>
    <property type="match status" value="2"/>
</dbReference>
<protein>
    <recommendedName>
        <fullName evidence="9">Cation-transporting P-type ATPase N-terminal domain-containing protein</fullName>
    </recommendedName>
</protein>
<feature type="transmembrane region" description="Helical" evidence="8">
    <location>
        <begin position="821"/>
        <end position="842"/>
    </location>
</feature>
<dbReference type="PRINTS" id="PR00119">
    <property type="entry name" value="CATATPASE"/>
</dbReference>
<evidence type="ECO:0000259" key="9">
    <source>
        <dbReference type="SMART" id="SM00831"/>
    </source>
</evidence>
<keyword evidence="3" id="KW-0547">Nucleotide-binding</keyword>
<dbReference type="EMBL" id="LMVO01000005">
    <property type="protein sequence ID" value="PAV09872.1"/>
    <property type="molecule type" value="Genomic_DNA"/>
</dbReference>
<keyword evidence="7 8" id="KW-0472">Membrane</keyword>
<dbReference type="SUPFAM" id="SSF56784">
    <property type="entry name" value="HAD-like"/>
    <property type="match status" value="1"/>
</dbReference>
<feature type="transmembrane region" description="Helical" evidence="8">
    <location>
        <begin position="78"/>
        <end position="96"/>
    </location>
</feature>
<feature type="domain" description="Cation-transporting P-type ATPase N-terminal" evidence="9">
    <location>
        <begin position="24"/>
        <end position="98"/>
    </location>
</feature>
<gene>
    <name evidence="10" type="ORF">ASJ83_04765</name>
</gene>
<dbReference type="InterPro" id="IPR050510">
    <property type="entry name" value="Cation_transp_ATPase_P-type"/>
</dbReference>
<dbReference type="Proteomes" id="UP000243820">
    <property type="component" value="Unassembled WGS sequence"/>
</dbReference>
<evidence type="ECO:0000313" key="10">
    <source>
        <dbReference type="EMBL" id="PAV09872.1"/>
    </source>
</evidence>
<evidence type="ECO:0000256" key="8">
    <source>
        <dbReference type="SAM" id="Phobius"/>
    </source>
</evidence>
<feature type="transmembrane region" description="Helical" evidence="8">
    <location>
        <begin position="754"/>
        <end position="774"/>
    </location>
</feature>
<dbReference type="Gene3D" id="2.70.150.10">
    <property type="entry name" value="Calcium-transporting ATPase, cytoplasmic transduction domain A"/>
    <property type="match status" value="1"/>
</dbReference>
<dbReference type="PROSITE" id="PS00154">
    <property type="entry name" value="ATPASE_E1_E2"/>
    <property type="match status" value="1"/>
</dbReference>
<dbReference type="Pfam" id="PF00702">
    <property type="entry name" value="Hydrolase"/>
    <property type="match status" value="1"/>
</dbReference>
<evidence type="ECO:0000256" key="7">
    <source>
        <dbReference type="ARBA" id="ARBA00023136"/>
    </source>
</evidence>
<dbReference type="InterPro" id="IPR059000">
    <property type="entry name" value="ATPase_P-type_domA"/>
</dbReference>
<dbReference type="SUPFAM" id="SSF81665">
    <property type="entry name" value="Calcium ATPase, transmembrane domain M"/>
    <property type="match status" value="1"/>
</dbReference>
<dbReference type="Gene3D" id="1.20.1110.10">
    <property type="entry name" value="Calcium-transporting ATPase, transmembrane domain"/>
    <property type="match status" value="2"/>
</dbReference>
<dbReference type="Pfam" id="PF00689">
    <property type="entry name" value="Cation_ATPase_C"/>
    <property type="match status" value="1"/>
</dbReference>
<dbReference type="InterPro" id="IPR044492">
    <property type="entry name" value="P_typ_ATPase_HD_dom"/>
</dbReference>
<evidence type="ECO:0000256" key="4">
    <source>
        <dbReference type="ARBA" id="ARBA00022840"/>
    </source>
</evidence>
<dbReference type="Gene3D" id="3.40.50.1000">
    <property type="entry name" value="HAD superfamily/HAD-like"/>
    <property type="match status" value="2"/>
</dbReference>
<name>A0AAX0Q9F7_9EURY</name>
<feature type="transmembrane region" description="Helical" evidence="8">
    <location>
        <begin position="307"/>
        <end position="324"/>
    </location>
</feature>
<dbReference type="GO" id="GO:0005524">
    <property type="term" value="F:ATP binding"/>
    <property type="evidence" value="ECO:0007669"/>
    <property type="project" value="UniProtKB-KW"/>
</dbReference>
<evidence type="ECO:0000313" key="11">
    <source>
        <dbReference type="Proteomes" id="UP000243820"/>
    </source>
</evidence>
<evidence type="ECO:0000256" key="1">
    <source>
        <dbReference type="ARBA" id="ARBA00004141"/>
    </source>
</evidence>
<dbReference type="NCBIfam" id="TIGR01494">
    <property type="entry name" value="ATPase_P-type"/>
    <property type="match status" value="2"/>
</dbReference>
<dbReference type="InterPro" id="IPR023214">
    <property type="entry name" value="HAD_sf"/>
</dbReference>
<proteinExistence type="predicted"/>
<accession>A0AAX0Q9F7</accession>
<dbReference type="GO" id="GO:1990573">
    <property type="term" value="P:potassium ion import across plasma membrane"/>
    <property type="evidence" value="ECO:0007669"/>
    <property type="project" value="TreeGrafter"/>
</dbReference>
<sequence>MTYLKYVTPAVSAVRKKNMDPPEFPWALDADELQKAFAVDLGKGLTSAEAEKRLRESGTNTIIEYNRISFFRILLSELKEPLIVITLLIGIVYSIWGQIGDTITILILILFVTIVEVYTEFKARKSMDALKKLGAPTTWVIRDGKPGEISASSVVPGDILILKSGVRVSADIRILTARGLEVDESQLTGESMGVGKSTGKIPRTAGLSNRTNMIHMGSVILKGKGTGIAVQTGMDTELGRIAGLTQEAPDPKTPMQRSTLHLTKNLIGLAVIFSIAIPILGFFRGLSLPDMILTGLSLALATIPEELPIIMTMLLGFGAIQLAGKHVLIRRTKAAETLGSVTVIATDKTGTLTENRMSIEAWTEANEKQLFTVGVLMADVSLDEDGNFLGDPMDKAVVQKAGELGIERSVLLQDNRLIHDSGFDEVRKIFLMKYACRGKERDLIKGAPESVFALSRPDPEMTAQLNASITAGYRTIAAGWKEPLEEKYTLAGLISFDDPIREAVKPAIREFSNAGVRVIMITGDHAGTAARVAEDAGISGCAVLAGDDIRDISDAALKEKVMTCNVFARITPEEKLRIVAALHENGQVVAVTGDGINDAPALKSADIGISFGISGTDVAKEASDMILTNDDFTSLVDAIKEGRRLYENMFKCIMYTLASKIGLVFMLLLPILLNLPLPFAPIQIIIMELFMDLSASTSFVVEPAESDLLKQKPRDPNEKFMNKKMISGIFTGSVTLTAVVLSVYFFSWGMTGDLAAAQTYAFAAWLLSHIFLAMNMRTSRIPLIRVGYFSSKAMNIWMVGVVVFLVIALNVPFFIEYLKLSPVGILPIIGIALLSFAATYWIEIRKILRLKRTYTVFV</sequence>
<feature type="transmembrane region" description="Helical" evidence="8">
    <location>
        <begin position="652"/>
        <end position="673"/>
    </location>
</feature>
<dbReference type="Pfam" id="PF00122">
    <property type="entry name" value="E1-E2_ATPase"/>
    <property type="match status" value="1"/>
</dbReference>
<feature type="transmembrane region" description="Helical" evidence="8">
    <location>
        <begin position="725"/>
        <end position="748"/>
    </location>
</feature>
<dbReference type="InterPro" id="IPR036412">
    <property type="entry name" value="HAD-like_sf"/>
</dbReference>
<comment type="caution">
    <text evidence="10">The sequence shown here is derived from an EMBL/GenBank/DDBJ whole genome shotgun (WGS) entry which is preliminary data.</text>
</comment>
<keyword evidence="5" id="KW-1278">Translocase</keyword>
<dbReference type="SMART" id="SM00831">
    <property type="entry name" value="Cation_ATPase_N"/>
    <property type="match status" value="1"/>
</dbReference>
<feature type="transmembrane region" description="Helical" evidence="8">
    <location>
        <begin position="102"/>
        <end position="121"/>
    </location>
</feature>
<dbReference type="InterPro" id="IPR006068">
    <property type="entry name" value="ATPase_P-typ_cation-transptr_C"/>
</dbReference>
<dbReference type="InterPro" id="IPR008250">
    <property type="entry name" value="ATPase_P-typ_transduc_dom_A_sf"/>
</dbReference>
<feature type="transmembrane region" description="Helical" evidence="8">
    <location>
        <begin position="266"/>
        <end position="287"/>
    </location>
</feature>
<reference evidence="10 11" key="1">
    <citation type="journal article" date="2017" name="BMC Genomics">
        <title>Genomic analysis of methanogenic archaea reveals a shift towards energy conservation.</title>
        <authorList>
            <person name="Gilmore S.P."/>
            <person name="Henske J.K."/>
            <person name="Sexton J.A."/>
            <person name="Solomon K.V."/>
            <person name="Seppala S."/>
            <person name="Yoo J.I."/>
            <person name="Huyett L.M."/>
            <person name="Pressman A."/>
            <person name="Cogan J.Z."/>
            <person name="Kivenson V."/>
            <person name="Peng X."/>
            <person name="Tan Y."/>
            <person name="Valentine D.L."/>
            <person name="O'Malley M.A."/>
        </authorList>
    </citation>
    <scope>NUCLEOTIDE SEQUENCE [LARGE SCALE GENOMIC DNA]</scope>
    <source>
        <strain evidence="10 11">XII</strain>
    </source>
</reference>
<dbReference type="PANTHER" id="PTHR43294">
    <property type="entry name" value="SODIUM/POTASSIUM-TRANSPORTING ATPASE SUBUNIT ALPHA"/>
    <property type="match status" value="1"/>
</dbReference>
<dbReference type="GO" id="GO:1902600">
    <property type="term" value="P:proton transmembrane transport"/>
    <property type="evidence" value="ECO:0007669"/>
    <property type="project" value="TreeGrafter"/>
</dbReference>
<dbReference type="AlphaFoldDB" id="A0AAX0Q9F7"/>
<keyword evidence="6 8" id="KW-1133">Transmembrane helix</keyword>
<dbReference type="GO" id="GO:0006883">
    <property type="term" value="P:intracellular sodium ion homeostasis"/>
    <property type="evidence" value="ECO:0007669"/>
    <property type="project" value="TreeGrafter"/>
</dbReference>
<keyword evidence="2 8" id="KW-0812">Transmembrane</keyword>
<dbReference type="SFLD" id="SFLDG00002">
    <property type="entry name" value="C1.7:_P-type_atpase_like"/>
    <property type="match status" value="1"/>
</dbReference>
<dbReference type="InterPro" id="IPR004014">
    <property type="entry name" value="ATPase_P-typ_cation-transptr_N"/>
</dbReference>
<dbReference type="GO" id="GO:0005391">
    <property type="term" value="F:P-type sodium:potassium-exchanging transporter activity"/>
    <property type="evidence" value="ECO:0007669"/>
    <property type="project" value="TreeGrafter"/>
</dbReference>
<organism evidence="10 11">
    <name type="scientific">Methanocorpusculum parvum</name>
    <dbReference type="NCBI Taxonomy" id="2193"/>
    <lineage>
        <taxon>Archaea</taxon>
        <taxon>Methanobacteriati</taxon>
        <taxon>Methanobacteriota</taxon>
        <taxon>Stenosarchaea group</taxon>
        <taxon>Methanomicrobia</taxon>
        <taxon>Methanomicrobiales</taxon>
        <taxon>Methanocorpusculaceae</taxon>
        <taxon>Methanocorpusculum</taxon>
    </lineage>
</organism>
<feature type="transmembrane region" description="Helical" evidence="8">
    <location>
        <begin position="679"/>
        <end position="704"/>
    </location>
</feature>
<evidence type="ECO:0000256" key="3">
    <source>
        <dbReference type="ARBA" id="ARBA00022741"/>
    </source>
</evidence>
<evidence type="ECO:0000256" key="2">
    <source>
        <dbReference type="ARBA" id="ARBA00022692"/>
    </source>
</evidence>
<dbReference type="PRINTS" id="PR00121">
    <property type="entry name" value="NAKATPASE"/>
</dbReference>
<dbReference type="GO" id="GO:0030007">
    <property type="term" value="P:intracellular potassium ion homeostasis"/>
    <property type="evidence" value="ECO:0007669"/>
    <property type="project" value="TreeGrafter"/>
</dbReference>
<evidence type="ECO:0000256" key="6">
    <source>
        <dbReference type="ARBA" id="ARBA00022989"/>
    </source>
</evidence>
<dbReference type="InterPro" id="IPR018303">
    <property type="entry name" value="ATPase_P-typ_P_site"/>
</dbReference>